<feature type="region of interest" description="Disordered" evidence="2">
    <location>
        <begin position="821"/>
        <end position="843"/>
    </location>
</feature>
<gene>
    <name evidence="4" type="ORF">RDWZM_008205</name>
</gene>
<feature type="compositionally biased region" description="Polar residues" evidence="2">
    <location>
        <begin position="610"/>
        <end position="621"/>
    </location>
</feature>
<dbReference type="EMBL" id="JAPWDV010000003">
    <property type="protein sequence ID" value="KAJ6217048.1"/>
    <property type="molecule type" value="Genomic_DNA"/>
</dbReference>
<organism evidence="4 5">
    <name type="scientific">Blomia tropicalis</name>
    <name type="common">Mite</name>
    <dbReference type="NCBI Taxonomy" id="40697"/>
    <lineage>
        <taxon>Eukaryota</taxon>
        <taxon>Metazoa</taxon>
        <taxon>Ecdysozoa</taxon>
        <taxon>Arthropoda</taxon>
        <taxon>Chelicerata</taxon>
        <taxon>Arachnida</taxon>
        <taxon>Acari</taxon>
        <taxon>Acariformes</taxon>
        <taxon>Sarcoptiformes</taxon>
        <taxon>Astigmata</taxon>
        <taxon>Glycyphagoidea</taxon>
        <taxon>Echimyopodidae</taxon>
        <taxon>Blomia</taxon>
    </lineage>
</organism>
<dbReference type="Pfam" id="PF00620">
    <property type="entry name" value="RhoGAP"/>
    <property type="match status" value="1"/>
</dbReference>
<evidence type="ECO:0000259" key="3">
    <source>
        <dbReference type="PROSITE" id="PS50238"/>
    </source>
</evidence>
<keyword evidence="5" id="KW-1185">Reference proteome</keyword>
<feature type="region of interest" description="Disordered" evidence="2">
    <location>
        <begin position="17"/>
        <end position="53"/>
    </location>
</feature>
<dbReference type="GO" id="GO:0007165">
    <property type="term" value="P:signal transduction"/>
    <property type="evidence" value="ECO:0007669"/>
    <property type="project" value="InterPro"/>
</dbReference>
<dbReference type="PANTHER" id="PTHR15904">
    <property type="entry name" value="FAM13"/>
    <property type="match status" value="1"/>
</dbReference>
<feature type="compositionally biased region" description="Polar residues" evidence="2">
    <location>
        <begin position="821"/>
        <end position="835"/>
    </location>
</feature>
<dbReference type="SUPFAM" id="SSF48350">
    <property type="entry name" value="GTPase activation domain, GAP"/>
    <property type="match status" value="1"/>
</dbReference>
<sequence length="1242" mass="137449">MKARIRRISASVDTAISFNSNSSTDGPYPPNSDLNTSSEKSHGYNPSSKSLDINMPESRIERMRKLLSSPLLKRKNPSHHGPNCMAGHHEYYVRDPEQVIVPHQKAAHVLGQVCPGCLTSAPSNSSSTGSINDTATTNTTTTSSGHFTHHISSSHVDDFSSSMASSMVASPSSGASSSSTTSSTSSAGGPISSQCLIPFVVTRLCNYIETNDGMSHEGLFRISGNAKLVEKLKHCFDITGDAPLETEGDLASAATLLKQFLRELPQPLIPNGLQFLDVIRSLKNDHDTCVLSLKALVSQLPDENYYTLRYLIRFLYRIAQHNDENRMTSSNLGIVFAPNIFRVCVDTYQGLKDQSAANEVVNFLIIEFCDIFNDNGSSGGGGADSSREDLSSTHSYDLECQCSLNLDIAENELAHSASNCETLLHTVEPNNSIDGGETIIPNITFLEEKESDDGDVQPENRSTDESARIELDRKRKDYKSKNHRTIEEFDDDRCQSFDHGSGVQFPIIRPPPQRCNSDGNNEEMTYTMGTETHNQSLTGADELLRKYASNSRTHEIIITNSSDSVSTDDNTTTTATSTGATVCSVVIGGTGSNGAGLGNFPILDRRNENHPSSSDNNTDKCSVNEYKLLGYEGPIKTGRSGSCGSDCTENMNSIPTVFTDDDDEDDSLSKSIASECSSSDSSDSSCDTSNFSGNEAGSSSSPNEIGQDIVMESEIDNLNEDKPWIVNQNTSSTEPNNEPQLSVEPNVCNHDISIAFEYINNPQCLAQEIVDSKDGEAPVSSSAFRSYLSNRLEQTDLPPSALETIDYSRNNDGNIEQIQQPELNQNKQPQQSNKGVGQKGRNRRLHSIRRKLQQFKVDFEQENGYKPSYEQKMASSFARPLMLELSSLLNICTPNLKELDKLDQLESCECVDSKAEDQQLISLAAKSRSGVNQWKQPPSPSSTTTTETDTLLSTEDIFNTIFGNPNEKSLTKISEMMDEIQRTLEEKRSASCRPESLDEMTSEQIFDEKLALQKALLRFEANNGRPNSKAERDIVRPVYDRYRLVKRYASRILQRLGSKDAINELQPILEHVQMDFKSPTHSCSNIETSTDEPMVESRTSSESDQCNLTQSKSIESNVSTLTVVTKSSSSGQVSLESCDMSNSANVIEALVDSNKNFHVMSREELLIQLRECRQHKRNLRAVLRTFENDFYKKTGRRVEKEDRCNMATVYHCYKNTKGKIRLLEALVAKCDRERNELSHKNV</sequence>
<evidence type="ECO:0000256" key="1">
    <source>
        <dbReference type="ARBA" id="ARBA00007549"/>
    </source>
</evidence>
<dbReference type="InterPro" id="IPR008936">
    <property type="entry name" value="Rho_GTPase_activation_prot"/>
</dbReference>
<dbReference type="PANTHER" id="PTHR15904:SF17">
    <property type="entry name" value="RHO-GAP DOMAIN-CONTAINING PROTEIN"/>
    <property type="match status" value="1"/>
</dbReference>
<comment type="similarity">
    <text evidence="1">Belongs to the FAM13 family.</text>
</comment>
<dbReference type="CDD" id="cd00159">
    <property type="entry name" value="RhoGAP"/>
    <property type="match status" value="1"/>
</dbReference>
<dbReference type="Gene3D" id="1.10.555.10">
    <property type="entry name" value="Rho GTPase activation protein"/>
    <property type="match status" value="1"/>
</dbReference>
<feature type="domain" description="Rho-GAP" evidence="3">
    <location>
        <begin position="189"/>
        <end position="372"/>
    </location>
</feature>
<protein>
    <recommendedName>
        <fullName evidence="3">Rho-GAP domain-containing protein</fullName>
    </recommendedName>
</protein>
<dbReference type="SMART" id="SM00324">
    <property type="entry name" value="RhoGAP"/>
    <property type="match status" value="1"/>
</dbReference>
<dbReference type="Proteomes" id="UP001142055">
    <property type="component" value="Chromosome 3"/>
</dbReference>
<feature type="region of interest" description="Disordered" evidence="2">
    <location>
        <begin position="447"/>
        <end position="467"/>
    </location>
</feature>
<feature type="compositionally biased region" description="Low complexity" evidence="2">
    <location>
        <begin position="669"/>
        <end position="692"/>
    </location>
</feature>
<proteinExistence type="inferred from homology"/>
<evidence type="ECO:0000313" key="5">
    <source>
        <dbReference type="Proteomes" id="UP001142055"/>
    </source>
</evidence>
<dbReference type="InterPro" id="IPR059029">
    <property type="entry name" value="FAM13A_dom"/>
</dbReference>
<evidence type="ECO:0000256" key="2">
    <source>
        <dbReference type="SAM" id="MobiDB-lite"/>
    </source>
</evidence>
<dbReference type="OMA" id="LPRGLWI"/>
<accession>A0A9Q0M1N7</accession>
<feature type="compositionally biased region" description="Polar residues" evidence="2">
    <location>
        <begin position="693"/>
        <end position="704"/>
    </location>
</feature>
<feature type="region of interest" description="Disordered" evidence="2">
    <location>
        <begin position="164"/>
        <end position="189"/>
    </location>
</feature>
<feature type="compositionally biased region" description="Polar residues" evidence="2">
    <location>
        <begin position="32"/>
        <end position="51"/>
    </location>
</feature>
<dbReference type="Pfam" id="PF26116">
    <property type="entry name" value="FAM13A"/>
    <property type="match status" value="1"/>
</dbReference>
<dbReference type="InterPro" id="IPR039102">
    <property type="entry name" value="FAM13"/>
</dbReference>
<dbReference type="PROSITE" id="PS50238">
    <property type="entry name" value="RHOGAP"/>
    <property type="match status" value="1"/>
</dbReference>
<reference evidence="4" key="1">
    <citation type="submission" date="2022-12" db="EMBL/GenBank/DDBJ databases">
        <title>Genome assemblies of Blomia tropicalis.</title>
        <authorList>
            <person name="Cui Y."/>
        </authorList>
    </citation>
    <scope>NUCLEOTIDE SEQUENCE</scope>
    <source>
        <tissue evidence="4">Adult mites</tissue>
    </source>
</reference>
<feature type="region of interest" description="Disordered" evidence="2">
    <location>
        <begin position="121"/>
        <end position="149"/>
    </location>
</feature>
<dbReference type="InterPro" id="IPR000198">
    <property type="entry name" value="RhoGAP_dom"/>
</dbReference>
<feature type="region of interest" description="Disordered" evidence="2">
    <location>
        <begin position="654"/>
        <end position="705"/>
    </location>
</feature>
<comment type="caution">
    <text evidence="4">The sequence shown here is derived from an EMBL/GenBank/DDBJ whole genome shotgun (WGS) entry which is preliminary data.</text>
</comment>
<dbReference type="AlphaFoldDB" id="A0A9Q0M1N7"/>
<feature type="region of interest" description="Disordered" evidence="2">
    <location>
        <begin position="927"/>
        <end position="948"/>
    </location>
</feature>
<name>A0A9Q0M1N7_BLOTA</name>
<feature type="region of interest" description="Disordered" evidence="2">
    <location>
        <begin position="599"/>
        <end position="621"/>
    </location>
</feature>
<evidence type="ECO:0000313" key="4">
    <source>
        <dbReference type="EMBL" id="KAJ6217048.1"/>
    </source>
</evidence>